<dbReference type="GO" id="GO:0016887">
    <property type="term" value="F:ATP hydrolysis activity"/>
    <property type="evidence" value="ECO:0007669"/>
    <property type="project" value="InterPro"/>
</dbReference>
<dbReference type="GeneID" id="83056262"/>
<dbReference type="CDD" id="cd03260">
    <property type="entry name" value="ABC_PstB_phosphate_transporter"/>
    <property type="match status" value="1"/>
</dbReference>
<dbReference type="Proteomes" id="UP000093044">
    <property type="component" value="Chromosome"/>
</dbReference>
<dbReference type="Gene3D" id="3.40.50.300">
    <property type="entry name" value="P-loop containing nucleotide triphosphate hydrolases"/>
    <property type="match status" value="1"/>
</dbReference>
<dbReference type="STRING" id="1197717.BED41_00145"/>
<dbReference type="InterPro" id="IPR003439">
    <property type="entry name" value="ABC_transporter-like_ATP-bd"/>
</dbReference>
<dbReference type="SMART" id="SM00382">
    <property type="entry name" value="AAA"/>
    <property type="match status" value="1"/>
</dbReference>
<dbReference type="GO" id="GO:0005524">
    <property type="term" value="F:ATP binding"/>
    <property type="evidence" value="ECO:0007669"/>
    <property type="project" value="UniProtKB-KW"/>
</dbReference>
<keyword evidence="2" id="KW-0547">Nucleotide-binding</keyword>
<name>A0A1B2I109_9BACT</name>
<proteinExistence type="predicted"/>
<keyword evidence="3 4" id="KW-0067">ATP-binding</keyword>
<evidence type="ECO:0000256" key="2">
    <source>
        <dbReference type="ARBA" id="ARBA00022741"/>
    </source>
</evidence>
<dbReference type="EMBL" id="CP016757">
    <property type="protein sequence ID" value="ANZ43654.1"/>
    <property type="molecule type" value="Genomic_DNA"/>
</dbReference>
<evidence type="ECO:0000313" key="4">
    <source>
        <dbReference type="EMBL" id="ANZ43654.1"/>
    </source>
</evidence>
<dbReference type="PANTHER" id="PTHR43423">
    <property type="entry name" value="ABC TRANSPORTER I FAMILY MEMBER 17"/>
    <property type="match status" value="1"/>
</dbReference>
<dbReference type="PANTHER" id="PTHR43423:SF1">
    <property type="entry name" value="ABC TRANSPORTER I FAMILY MEMBER 17"/>
    <property type="match status" value="1"/>
</dbReference>
<dbReference type="InterPro" id="IPR027417">
    <property type="entry name" value="P-loop_NTPase"/>
</dbReference>
<evidence type="ECO:0000256" key="1">
    <source>
        <dbReference type="ARBA" id="ARBA00022448"/>
    </source>
</evidence>
<gene>
    <name evidence="4" type="ORF">BED41_00145</name>
</gene>
<dbReference type="PROSITE" id="PS50893">
    <property type="entry name" value="ABC_TRANSPORTER_2"/>
    <property type="match status" value="1"/>
</dbReference>
<keyword evidence="1" id="KW-0813">Transport</keyword>
<organism evidence="4 5">
    <name type="scientific">Cloacibacillus porcorum</name>
    <dbReference type="NCBI Taxonomy" id="1197717"/>
    <lineage>
        <taxon>Bacteria</taxon>
        <taxon>Thermotogati</taxon>
        <taxon>Synergistota</taxon>
        <taxon>Synergistia</taxon>
        <taxon>Synergistales</taxon>
        <taxon>Synergistaceae</taxon>
        <taxon>Cloacibacillus</taxon>
    </lineage>
</organism>
<dbReference type="SUPFAM" id="SSF52540">
    <property type="entry name" value="P-loop containing nucleoside triphosphate hydrolases"/>
    <property type="match status" value="1"/>
</dbReference>
<dbReference type="RefSeq" id="WP_066741521.1">
    <property type="nucleotide sequence ID" value="NZ_CP016757.1"/>
</dbReference>
<dbReference type="PROSITE" id="PS00211">
    <property type="entry name" value="ABC_TRANSPORTER_1"/>
    <property type="match status" value="1"/>
</dbReference>
<accession>A0A1B2I109</accession>
<dbReference type="InterPro" id="IPR003593">
    <property type="entry name" value="AAA+_ATPase"/>
</dbReference>
<dbReference type="KEGG" id="cpor:BED41_00145"/>
<sequence>MENCAEIRGLCVSFNGEEVLHGITTDIPRHGITVLLGRSGSGKTTLLRALNRLNESFAGYMGTGTVRLAIGGGMKPVYGSEAPDLTRIRRSVGMVFQSPNPLPLSLRKNMILPLELTLGLKRDEAEGRMEKSLRDVGLWDEVKDRLNRHAASFSGGQQQRMCLARTLALEPDILLLDEPTASLDKKSAELIEEHLKKLEARIPLIMVSHSLAQARKLGAHFKILSEGRIINEFEREALPRGEAAEVFLEELL</sequence>
<reference evidence="4" key="1">
    <citation type="submission" date="2016-08" db="EMBL/GenBank/DDBJ databases">
        <title>Complete genome of Cloacibacillus porcorum.</title>
        <authorList>
            <person name="Looft T."/>
            <person name="Bayles D.O."/>
            <person name="Alt D.P."/>
        </authorList>
    </citation>
    <scope>NUCLEOTIDE SEQUENCE [LARGE SCALE GENOMIC DNA]</scope>
    <source>
        <strain evidence="4">CL-84</strain>
    </source>
</reference>
<dbReference type="AlphaFoldDB" id="A0A1B2I109"/>
<dbReference type="Pfam" id="PF00005">
    <property type="entry name" value="ABC_tran"/>
    <property type="match status" value="1"/>
</dbReference>
<evidence type="ECO:0000256" key="3">
    <source>
        <dbReference type="ARBA" id="ARBA00022840"/>
    </source>
</evidence>
<dbReference type="InterPro" id="IPR017871">
    <property type="entry name" value="ABC_transporter-like_CS"/>
</dbReference>
<dbReference type="GO" id="GO:0016020">
    <property type="term" value="C:membrane"/>
    <property type="evidence" value="ECO:0007669"/>
    <property type="project" value="InterPro"/>
</dbReference>
<dbReference type="GO" id="GO:0005315">
    <property type="term" value="F:phosphate transmembrane transporter activity"/>
    <property type="evidence" value="ECO:0007669"/>
    <property type="project" value="InterPro"/>
</dbReference>
<keyword evidence="5" id="KW-1185">Reference proteome</keyword>
<dbReference type="OrthoDB" id="9809450at2"/>
<dbReference type="GO" id="GO:0035435">
    <property type="term" value="P:phosphate ion transmembrane transport"/>
    <property type="evidence" value="ECO:0007669"/>
    <property type="project" value="InterPro"/>
</dbReference>
<dbReference type="InterPro" id="IPR005670">
    <property type="entry name" value="PstB-like"/>
</dbReference>
<evidence type="ECO:0000313" key="5">
    <source>
        <dbReference type="Proteomes" id="UP000093044"/>
    </source>
</evidence>
<protein>
    <submittedName>
        <fullName evidence="4">Phosphate ABC transporter ATP-binding protein</fullName>
    </submittedName>
</protein>